<dbReference type="EMBL" id="CP000724">
    <property type="protein sequence ID" value="ABR47510.1"/>
    <property type="molecule type" value="Genomic_DNA"/>
</dbReference>
<dbReference type="AlphaFoldDB" id="A6TMU2"/>
<evidence type="ECO:0000256" key="3">
    <source>
        <dbReference type="ARBA" id="ARBA00022723"/>
    </source>
</evidence>
<dbReference type="GO" id="GO:0003824">
    <property type="term" value="F:catalytic activity"/>
    <property type="evidence" value="ECO:0007669"/>
    <property type="project" value="InterPro"/>
</dbReference>
<dbReference type="PANTHER" id="PTHR43409:SF4">
    <property type="entry name" value="RADICAL SAM SUPERFAMILY PROTEIN"/>
    <property type="match status" value="1"/>
</dbReference>
<name>A6TMU2_ALKMQ</name>
<dbReference type="InterPro" id="IPR051198">
    <property type="entry name" value="BchE-like"/>
</dbReference>
<accession>A6TMU2</accession>
<evidence type="ECO:0000256" key="5">
    <source>
        <dbReference type="ARBA" id="ARBA00023014"/>
    </source>
</evidence>
<keyword evidence="4" id="KW-0408">Iron</keyword>
<dbReference type="SMART" id="SM00729">
    <property type="entry name" value="Elp3"/>
    <property type="match status" value="1"/>
</dbReference>
<proteinExistence type="predicted"/>
<dbReference type="InterPro" id="IPR023404">
    <property type="entry name" value="rSAM_horseshoe"/>
</dbReference>
<protein>
    <submittedName>
        <fullName evidence="7">Radical SAM domain protein</fullName>
    </submittedName>
</protein>
<organism evidence="7 8">
    <name type="scientific">Alkaliphilus metalliredigens (strain QYMF)</name>
    <dbReference type="NCBI Taxonomy" id="293826"/>
    <lineage>
        <taxon>Bacteria</taxon>
        <taxon>Bacillati</taxon>
        <taxon>Bacillota</taxon>
        <taxon>Clostridia</taxon>
        <taxon>Peptostreptococcales</taxon>
        <taxon>Natronincolaceae</taxon>
        <taxon>Alkaliphilus</taxon>
    </lineage>
</organism>
<keyword evidence="8" id="KW-1185">Reference proteome</keyword>
<evidence type="ECO:0000313" key="8">
    <source>
        <dbReference type="Proteomes" id="UP000001572"/>
    </source>
</evidence>
<dbReference type="Pfam" id="PF04055">
    <property type="entry name" value="Radical_SAM"/>
    <property type="match status" value="1"/>
</dbReference>
<keyword evidence="3" id="KW-0479">Metal-binding</keyword>
<dbReference type="SUPFAM" id="SSF102114">
    <property type="entry name" value="Radical SAM enzymes"/>
    <property type="match status" value="1"/>
</dbReference>
<dbReference type="PANTHER" id="PTHR43409">
    <property type="entry name" value="ANAEROBIC MAGNESIUM-PROTOPORPHYRIN IX MONOMETHYL ESTER CYCLASE-RELATED"/>
    <property type="match status" value="1"/>
</dbReference>
<dbReference type="Proteomes" id="UP000001572">
    <property type="component" value="Chromosome"/>
</dbReference>
<dbReference type="Gene3D" id="3.80.30.20">
    <property type="entry name" value="tm_1862 like domain"/>
    <property type="match status" value="1"/>
</dbReference>
<evidence type="ECO:0000256" key="1">
    <source>
        <dbReference type="ARBA" id="ARBA00001966"/>
    </source>
</evidence>
<dbReference type="OrthoDB" id="9777636at2"/>
<dbReference type="GO" id="GO:0051536">
    <property type="term" value="F:iron-sulfur cluster binding"/>
    <property type="evidence" value="ECO:0007669"/>
    <property type="project" value="UniProtKB-KW"/>
</dbReference>
<dbReference type="PROSITE" id="PS51257">
    <property type="entry name" value="PROKAR_LIPOPROTEIN"/>
    <property type="match status" value="1"/>
</dbReference>
<dbReference type="STRING" id="293826.Amet_1305"/>
<gene>
    <name evidence="7" type="ordered locus">Amet_1305</name>
</gene>
<evidence type="ECO:0000256" key="2">
    <source>
        <dbReference type="ARBA" id="ARBA00022691"/>
    </source>
</evidence>
<dbReference type="HOGENOM" id="CLU_044464_1_0_9"/>
<sequence length="289" mass="32662">MKYEGSVYRPPSEAYSLIVQTTIGCSHNACTFCDMYKDKVFRVRKLGEIEKDLIEAREQYNEVKKIFLADGNSLALKTSDLKSILIKIKELFPECQRIGVYSAPKDILRKTTEELSELQDLGLKIAYLGVESGSDEILKKIKKGVTSAEMIEAGKKIVGSGIKLSVTLISGLGGKDKSQEHAKESARVINEINPHYLGLLTLMVQPGTEMYEEVKSDRFQLLSPKEVMLETKILISHLEVKNCVFRSNHASNYIPLAGTLPAEREKILGQIEEILKEDHDYKEEYFRRL</sequence>
<evidence type="ECO:0000313" key="7">
    <source>
        <dbReference type="EMBL" id="ABR47510.1"/>
    </source>
</evidence>
<evidence type="ECO:0000259" key="6">
    <source>
        <dbReference type="PROSITE" id="PS51918"/>
    </source>
</evidence>
<dbReference type="GO" id="GO:0046872">
    <property type="term" value="F:metal ion binding"/>
    <property type="evidence" value="ECO:0007669"/>
    <property type="project" value="UniProtKB-KW"/>
</dbReference>
<dbReference type="InterPro" id="IPR007197">
    <property type="entry name" value="rSAM"/>
</dbReference>
<dbReference type="PROSITE" id="PS51918">
    <property type="entry name" value="RADICAL_SAM"/>
    <property type="match status" value="1"/>
</dbReference>
<keyword evidence="2" id="KW-0949">S-adenosyl-L-methionine</keyword>
<dbReference type="KEGG" id="amt:Amet_1305"/>
<reference evidence="8" key="1">
    <citation type="journal article" date="2016" name="Genome Announc.">
        <title>Complete genome sequence of Alkaliphilus metalliredigens strain QYMF, an alkaliphilic and metal-reducing bacterium isolated from borax-contaminated leachate ponds.</title>
        <authorList>
            <person name="Hwang C."/>
            <person name="Copeland A."/>
            <person name="Lucas S."/>
            <person name="Lapidus A."/>
            <person name="Barry K."/>
            <person name="Detter J.C."/>
            <person name="Glavina Del Rio T."/>
            <person name="Hammon N."/>
            <person name="Israni S."/>
            <person name="Dalin E."/>
            <person name="Tice H."/>
            <person name="Pitluck S."/>
            <person name="Chertkov O."/>
            <person name="Brettin T."/>
            <person name="Bruce D."/>
            <person name="Han C."/>
            <person name="Schmutz J."/>
            <person name="Larimer F."/>
            <person name="Land M.L."/>
            <person name="Hauser L."/>
            <person name="Kyrpides N."/>
            <person name="Mikhailova N."/>
            <person name="Ye Q."/>
            <person name="Zhou J."/>
            <person name="Richardson P."/>
            <person name="Fields M.W."/>
        </authorList>
    </citation>
    <scope>NUCLEOTIDE SEQUENCE [LARGE SCALE GENOMIC DNA]</scope>
    <source>
        <strain evidence="8">QYMF</strain>
    </source>
</reference>
<comment type="cofactor">
    <cofactor evidence="1">
        <name>[4Fe-4S] cluster</name>
        <dbReference type="ChEBI" id="CHEBI:49883"/>
    </cofactor>
</comment>
<dbReference type="SFLD" id="SFLDG01095">
    <property type="entry name" value="Uncharacterised_Radical_SAM_Su"/>
    <property type="match status" value="1"/>
</dbReference>
<dbReference type="CDD" id="cd01335">
    <property type="entry name" value="Radical_SAM"/>
    <property type="match status" value="1"/>
</dbReference>
<feature type="domain" description="Radical SAM core" evidence="6">
    <location>
        <begin position="9"/>
        <end position="238"/>
    </location>
</feature>
<dbReference type="InterPro" id="IPR006638">
    <property type="entry name" value="Elp3/MiaA/NifB-like_rSAM"/>
</dbReference>
<dbReference type="RefSeq" id="WP_012062551.1">
    <property type="nucleotide sequence ID" value="NC_009633.1"/>
</dbReference>
<evidence type="ECO:0000256" key="4">
    <source>
        <dbReference type="ARBA" id="ARBA00023004"/>
    </source>
</evidence>
<dbReference type="SFLD" id="SFLDS00029">
    <property type="entry name" value="Radical_SAM"/>
    <property type="match status" value="1"/>
</dbReference>
<keyword evidence="5" id="KW-0411">Iron-sulfur</keyword>
<dbReference type="SFLD" id="SFLDG01082">
    <property type="entry name" value="B12-binding_domain_containing"/>
    <property type="match status" value="1"/>
</dbReference>
<dbReference type="InterPro" id="IPR058240">
    <property type="entry name" value="rSAM_sf"/>
</dbReference>
<dbReference type="eggNOG" id="COG1032">
    <property type="taxonomic scope" value="Bacteria"/>
</dbReference>